<dbReference type="STRING" id="13333.W1NRN4"/>
<dbReference type="GO" id="GO:0003735">
    <property type="term" value="F:structural constituent of ribosome"/>
    <property type="evidence" value="ECO:0007669"/>
    <property type="project" value="InterPro"/>
</dbReference>
<proteinExistence type="inferred from homology"/>
<dbReference type="Gene3D" id="3.30.190.20">
    <property type="match status" value="1"/>
</dbReference>
<evidence type="ECO:0000256" key="5">
    <source>
        <dbReference type="ARBA" id="ARBA00023274"/>
    </source>
</evidence>
<dbReference type="PANTHER" id="PTHR36427">
    <property type="entry name" value="54S RIBOSOMAL PROTEIN L1, MITOCHONDRIAL"/>
    <property type="match status" value="1"/>
</dbReference>
<dbReference type="PROSITE" id="PS01199">
    <property type="entry name" value="RIBOSOMAL_L1"/>
    <property type="match status" value="1"/>
</dbReference>
<evidence type="ECO:0000313" key="10">
    <source>
        <dbReference type="Proteomes" id="UP000017836"/>
    </source>
</evidence>
<dbReference type="GO" id="GO:0015934">
    <property type="term" value="C:large ribosomal subunit"/>
    <property type="evidence" value="ECO:0007669"/>
    <property type="project" value="InterPro"/>
</dbReference>
<sequence length="483" mass="53144">MAALKLALNQSRRHCSSLSTLKLFYFSFSQFPGIQRLTPPISSNLGFHQCISSLSLGLGSQFAPFSSSSDSDPQLKLEPEAPEKPPRVSPTLKPVSYPVKPKDHAHEEVEEAPKTTSRRSREPRHFVSQSFEPESESKAEQDAETEARRWTREDIRYVKNVPNISPISYPTKVAPLPEDRSSADDGVEREGDGKEEPRRDRAEEEQEKEDTLIFESKGRKIDAETRIRRVLRVEEEKVPFPTLIKVEKNKPATPMELQEAIREVKANARQKFVETVEAHVVLGVDPRRGDQMVRGAITLPHGTGKTVRVAVFADGAAADEARAAGADVVGADELIEEIKNGGGKLNFDKCIATPSFMPRLGKIARILGPRGMMPNPKLGSVTSDVATAVQAAKRGRVDFKIDKTAIVHAGLGKVDFSDEALRENIGAFVNALLEAKPIGLKKTSKYAGYMNSFTLCSTMGRGFPVSIQSLSLAADQYTRLSPK</sequence>
<feature type="compositionally biased region" description="Basic and acidic residues" evidence="8">
    <location>
        <begin position="73"/>
        <end position="86"/>
    </location>
</feature>
<dbReference type="InterPro" id="IPR016095">
    <property type="entry name" value="Ribosomal_uL1_3-a/b-sand"/>
</dbReference>
<feature type="compositionally biased region" description="Basic and acidic residues" evidence="8">
    <location>
        <begin position="135"/>
        <end position="148"/>
    </location>
</feature>
<dbReference type="Gene3D" id="3.40.50.790">
    <property type="match status" value="1"/>
</dbReference>
<dbReference type="EMBL" id="KI395898">
    <property type="protein sequence ID" value="ERM97660.1"/>
    <property type="molecule type" value="Genomic_DNA"/>
</dbReference>
<dbReference type="SUPFAM" id="SSF56808">
    <property type="entry name" value="Ribosomal protein L1"/>
    <property type="match status" value="1"/>
</dbReference>
<dbReference type="InterPro" id="IPR028364">
    <property type="entry name" value="Ribosomal_uL1/biogenesis"/>
</dbReference>
<dbReference type="GO" id="GO:0003729">
    <property type="term" value="F:mRNA binding"/>
    <property type="evidence" value="ECO:0007669"/>
    <property type="project" value="EnsemblPlants"/>
</dbReference>
<dbReference type="HAMAP" id="MF_01318_B">
    <property type="entry name" value="Ribosomal_uL1_B"/>
    <property type="match status" value="1"/>
</dbReference>
<dbReference type="OMA" id="TFHICST"/>
<evidence type="ECO:0000256" key="4">
    <source>
        <dbReference type="ARBA" id="ARBA00022980"/>
    </source>
</evidence>
<keyword evidence="2" id="KW-0699">rRNA-binding</keyword>
<keyword evidence="3" id="KW-0694">RNA-binding</keyword>
<dbReference type="Pfam" id="PF00687">
    <property type="entry name" value="Ribosomal_L1"/>
    <property type="match status" value="1"/>
</dbReference>
<feature type="compositionally biased region" description="Basic and acidic residues" evidence="8">
    <location>
        <begin position="100"/>
        <end position="125"/>
    </location>
</feature>
<evidence type="ECO:0000256" key="6">
    <source>
        <dbReference type="ARBA" id="ARBA00035205"/>
    </source>
</evidence>
<dbReference type="Gramene" id="ERM97660">
    <property type="protein sequence ID" value="ERM97660"/>
    <property type="gene ID" value="AMTR_s00130p00080480"/>
</dbReference>
<dbReference type="FunFam" id="3.40.50.790:FF:000001">
    <property type="entry name" value="50S ribosomal protein L1"/>
    <property type="match status" value="1"/>
</dbReference>
<dbReference type="CDD" id="cd00403">
    <property type="entry name" value="Ribosomal_L1"/>
    <property type="match status" value="1"/>
</dbReference>
<protein>
    <recommendedName>
        <fullName evidence="6">Large ribosomal subunit protein uL1c</fullName>
    </recommendedName>
    <alternativeName>
        <fullName evidence="7">CL1</fullName>
    </alternativeName>
</protein>
<accession>W1NRN4</accession>
<dbReference type="GO" id="GO:0006412">
    <property type="term" value="P:translation"/>
    <property type="evidence" value="ECO:0007669"/>
    <property type="project" value="InterPro"/>
</dbReference>
<keyword evidence="4" id="KW-0689">Ribosomal protein</keyword>
<dbReference type="HOGENOM" id="CLU_055722_0_0_1"/>
<dbReference type="NCBIfam" id="TIGR01169">
    <property type="entry name" value="rplA_bact"/>
    <property type="match status" value="1"/>
</dbReference>
<reference evidence="10" key="1">
    <citation type="journal article" date="2013" name="Science">
        <title>The Amborella genome and the evolution of flowering plants.</title>
        <authorList>
            <consortium name="Amborella Genome Project"/>
        </authorList>
    </citation>
    <scope>NUCLEOTIDE SEQUENCE [LARGE SCALE GENOMIC DNA]</scope>
</reference>
<dbReference type="InterPro" id="IPR023674">
    <property type="entry name" value="Ribosomal_uL1-like"/>
</dbReference>
<evidence type="ECO:0000256" key="3">
    <source>
        <dbReference type="ARBA" id="ARBA00022884"/>
    </source>
</evidence>
<dbReference type="InterPro" id="IPR023673">
    <property type="entry name" value="Ribosomal_uL1_CS"/>
</dbReference>
<dbReference type="AlphaFoldDB" id="W1NRN4"/>
<dbReference type="InterPro" id="IPR005878">
    <property type="entry name" value="Ribosom_uL1_bac-type"/>
</dbReference>
<dbReference type="GO" id="GO:0019843">
    <property type="term" value="F:rRNA binding"/>
    <property type="evidence" value="ECO:0007669"/>
    <property type="project" value="UniProtKB-KW"/>
</dbReference>
<keyword evidence="10" id="KW-1185">Reference proteome</keyword>
<dbReference type="eggNOG" id="KOG1569">
    <property type="taxonomic scope" value="Eukaryota"/>
</dbReference>
<feature type="region of interest" description="Disordered" evidence="8">
    <location>
        <begin position="163"/>
        <end position="210"/>
    </location>
</feature>
<name>W1NRN4_AMBTC</name>
<evidence type="ECO:0000256" key="7">
    <source>
        <dbReference type="ARBA" id="ARBA00082680"/>
    </source>
</evidence>
<dbReference type="PANTHER" id="PTHR36427:SF4">
    <property type="entry name" value="RIBOSOMAL PROTEIN L1P_L10E FAMILY"/>
    <property type="match status" value="1"/>
</dbReference>
<dbReference type="Proteomes" id="UP000017836">
    <property type="component" value="Unassembled WGS sequence"/>
</dbReference>
<dbReference type="OrthoDB" id="1747252at2759"/>
<feature type="region of interest" description="Disordered" evidence="8">
    <location>
        <begin position="63"/>
        <end position="148"/>
    </location>
</feature>
<dbReference type="KEGG" id="atr:18425641"/>
<feature type="compositionally biased region" description="Basic and acidic residues" evidence="8">
    <location>
        <begin position="177"/>
        <end position="202"/>
    </location>
</feature>
<organism evidence="9 10">
    <name type="scientific">Amborella trichopoda</name>
    <dbReference type="NCBI Taxonomy" id="13333"/>
    <lineage>
        <taxon>Eukaryota</taxon>
        <taxon>Viridiplantae</taxon>
        <taxon>Streptophyta</taxon>
        <taxon>Embryophyta</taxon>
        <taxon>Tracheophyta</taxon>
        <taxon>Spermatophyta</taxon>
        <taxon>Magnoliopsida</taxon>
        <taxon>Amborellales</taxon>
        <taxon>Amborellaceae</taxon>
        <taxon>Amborella</taxon>
    </lineage>
</organism>
<evidence type="ECO:0000256" key="1">
    <source>
        <dbReference type="ARBA" id="ARBA00010531"/>
    </source>
</evidence>
<evidence type="ECO:0000313" key="9">
    <source>
        <dbReference type="EMBL" id="ERM97660.1"/>
    </source>
</evidence>
<gene>
    <name evidence="9" type="ORF">AMTR_s00130p00080480</name>
</gene>
<evidence type="ECO:0000256" key="2">
    <source>
        <dbReference type="ARBA" id="ARBA00022730"/>
    </source>
</evidence>
<keyword evidence="5" id="KW-0687">Ribonucleoprotein</keyword>
<feature type="compositionally biased region" description="Low complexity" evidence="8">
    <location>
        <begin position="63"/>
        <end position="72"/>
    </location>
</feature>
<evidence type="ECO:0000256" key="8">
    <source>
        <dbReference type="SAM" id="MobiDB-lite"/>
    </source>
</evidence>
<comment type="similarity">
    <text evidence="1">Belongs to the universal ribosomal protein uL1 family.</text>
</comment>